<dbReference type="PANTHER" id="PTHR32193:SF5">
    <property type="entry name" value="RGCC PROTEIN"/>
    <property type="match status" value="1"/>
</dbReference>
<dbReference type="InterPro" id="IPR029252">
    <property type="entry name" value="RGCC"/>
</dbReference>
<dbReference type="Pfam" id="PF15151">
    <property type="entry name" value="RGCC"/>
    <property type="match status" value="1"/>
</dbReference>
<gene>
    <name evidence="1" type="ORF">CCH79_00005897</name>
</gene>
<sequence>MKRSGLLYLQISSIKTAHLVGSWAQYGEFSAFWVRSNRAGKNRRYQIVTLALEVNATGWPLSLTARKNSSGTFEFVFQLSVWSTVSVPSLVIQHETGPFRAEVLTIHLFLSNVEIPSAFVHPQVLLGQELILQALCCSQSVLESPFCRVWDCAPTAVKFSTDLELELGDVLQEFQDVVEELKAPSESKHHSYQRVLHEAKSRIEDNGVEDSDYSSGASMGNSLNTSEEELHHAGTTLALKGTASLLSSHLRSDSAIVLTLHPQTLLPWAKAKLGDTDELESFISMLDQELAETVRCCLSPSLSPLYRDVNRDTGRARHQEESQIQARADPMERTLLSSLFRDRGGGKKRLPSEIKRALASILKCKSTLRHPPAIQRPASTATSLQHQVQDHSRGTESDICVQVFPAVVKETQRSAMDAAVVKLTLRNRDELAAYRGYPAYRPKRSLEIGNTPPHHSTRDKDSLKELHALPGSDTKGPLTQPSYFVGNRHLRGALVDCHLMANSS</sequence>
<proteinExistence type="predicted"/>
<evidence type="ECO:0000313" key="1">
    <source>
        <dbReference type="EMBL" id="PWA23594.1"/>
    </source>
</evidence>
<dbReference type="GO" id="GO:0051726">
    <property type="term" value="P:regulation of cell cycle"/>
    <property type="evidence" value="ECO:0007669"/>
    <property type="project" value="InterPro"/>
</dbReference>
<reference evidence="1 2" key="1">
    <citation type="journal article" date="2018" name="G3 (Bethesda)">
        <title>A High-Quality Reference Genome for the Invasive Mosquitofish Gambusia affinis Using a Chicago Library.</title>
        <authorList>
            <person name="Hoffberg S.L."/>
            <person name="Troendle N.J."/>
            <person name="Glenn T.C."/>
            <person name="Mahmud O."/>
            <person name="Louha S."/>
            <person name="Chalopin D."/>
            <person name="Bennetzen J.L."/>
            <person name="Mauricio R."/>
        </authorList>
    </citation>
    <scope>NUCLEOTIDE SEQUENCE [LARGE SCALE GENOMIC DNA]</scope>
    <source>
        <strain evidence="1">NE01/NJP1002.9</strain>
        <tissue evidence="1">Muscle</tissue>
    </source>
</reference>
<keyword evidence="2" id="KW-1185">Reference proteome</keyword>
<comment type="caution">
    <text evidence="1">The sequence shown here is derived from an EMBL/GenBank/DDBJ whole genome shotgun (WGS) entry which is preliminary data.</text>
</comment>
<accession>A0A315VKW6</accession>
<name>A0A315VKW6_GAMAF</name>
<protein>
    <submittedName>
        <fullName evidence="1">Uncharacterized protein</fullName>
    </submittedName>
</protein>
<evidence type="ECO:0000313" key="2">
    <source>
        <dbReference type="Proteomes" id="UP000250572"/>
    </source>
</evidence>
<dbReference type="AlphaFoldDB" id="A0A315VKW6"/>
<dbReference type="Proteomes" id="UP000250572">
    <property type="component" value="Unassembled WGS sequence"/>
</dbReference>
<dbReference type="PANTHER" id="PTHR32193">
    <property type="entry name" value="REGULATOR OF CELL CYCLE RGCC"/>
    <property type="match status" value="1"/>
</dbReference>
<organism evidence="1 2">
    <name type="scientific">Gambusia affinis</name>
    <name type="common">Western mosquitofish</name>
    <name type="synonym">Heterandria affinis</name>
    <dbReference type="NCBI Taxonomy" id="33528"/>
    <lineage>
        <taxon>Eukaryota</taxon>
        <taxon>Metazoa</taxon>
        <taxon>Chordata</taxon>
        <taxon>Craniata</taxon>
        <taxon>Vertebrata</taxon>
        <taxon>Euteleostomi</taxon>
        <taxon>Actinopterygii</taxon>
        <taxon>Neopterygii</taxon>
        <taxon>Teleostei</taxon>
        <taxon>Neoteleostei</taxon>
        <taxon>Acanthomorphata</taxon>
        <taxon>Ovalentaria</taxon>
        <taxon>Atherinomorphae</taxon>
        <taxon>Cyprinodontiformes</taxon>
        <taxon>Poeciliidae</taxon>
        <taxon>Poeciliinae</taxon>
        <taxon>Gambusia</taxon>
    </lineage>
</organism>
<dbReference type="EMBL" id="NHOQ01001578">
    <property type="protein sequence ID" value="PWA23594.1"/>
    <property type="molecule type" value="Genomic_DNA"/>
</dbReference>